<dbReference type="PANTHER" id="PTHR22749">
    <property type="entry name" value="RIBOFLAVIN KINASE/FMN ADENYLYLTRANSFERASE"/>
    <property type="match status" value="1"/>
</dbReference>
<comment type="caution">
    <text evidence="17">The sequence shown here is derived from an EMBL/GenBank/DDBJ whole genome shotgun (WGS) entry which is preliminary data.</text>
</comment>
<evidence type="ECO:0000256" key="4">
    <source>
        <dbReference type="ARBA" id="ARBA00022630"/>
    </source>
</evidence>
<name>A0ABV4NG54_9VIBR</name>
<dbReference type="EC" id="2.7.7.2" evidence="15"/>
<keyword evidence="10 15" id="KW-0274">FAD</keyword>
<evidence type="ECO:0000256" key="10">
    <source>
        <dbReference type="ARBA" id="ARBA00022827"/>
    </source>
</evidence>
<organism evidence="17 18">
    <name type="scientific">Vibrio gallaecicus</name>
    <dbReference type="NCBI Taxonomy" id="552386"/>
    <lineage>
        <taxon>Bacteria</taxon>
        <taxon>Pseudomonadati</taxon>
        <taxon>Pseudomonadota</taxon>
        <taxon>Gammaproteobacteria</taxon>
        <taxon>Vibrionales</taxon>
        <taxon>Vibrionaceae</taxon>
        <taxon>Vibrio</taxon>
    </lineage>
</organism>
<comment type="similarity">
    <text evidence="15">Belongs to the ribF family.</text>
</comment>
<dbReference type="InterPro" id="IPR015864">
    <property type="entry name" value="FAD_synthase"/>
</dbReference>
<keyword evidence="5 15" id="KW-0288">FMN</keyword>
<keyword evidence="12" id="KW-0511">Multifunctional enzyme</keyword>
<dbReference type="Proteomes" id="UP001570417">
    <property type="component" value="Unassembled WGS sequence"/>
</dbReference>
<dbReference type="Pfam" id="PF01687">
    <property type="entry name" value="Flavokinase"/>
    <property type="match status" value="1"/>
</dbReference>
<dbReference type="InterPro" id="IPR014729">
    <property type="entry name" value="Rossmann-like_a/b/a_fold"/>
</dbReference>
<evidence type="ECO:0000256" key="13">
    <source>
        <dbReference type="ARBA" id="ARBA00047880"/>
    </source>
</evidence>
<protein>
    <recommendedName>
        <fullName evidence="15">Riboflavin biosynthesis protein</fullName>
    </recommendedName>
    <domain>
        <recommendedName>
            <fullName evidence="15">Riboflavin kinase</fullName>
            <ecNumber evidence="15">2.7.1.26</ecNumber>
        </recommendedName>
        <alternativeName>
            <fullName evidence="15">Flavokinase</fullName>
        </alternativeName>
    </domain>
    <domain>
        <recommendedName>
            <fullName evidence="15">FMN adenylyltransferase</fullName>
            <ecNumber evidence="15">2.7.7.2</ecNumber>
        </recommendedName>
        <alternativeName>
            <fullName evidence="15">FAD pyrophosphorylase</fullName>
        </alternativeName>
        <alternativeName>
            <fullName evidence="15">FAD synthase</fullName>
        </alternativeName>
    </domain>
</protein>
<keyword evidence="9 15" id="KW-0418">Kinase</keyword>
<dbReference type="NCBIfam" id="TIGR00083">
    <property type="entry name" value="ribF"/>
    <property type="match status" value="1"/>
</dbReference>
<gene>
    <name evidence="17" type="primary">ribF</name>
    <name evidence="17" type="ORF">AB4566_19340</name>
</gene>
<dbReference type="InterPro" id="IPR004821">
    <property type="entry name" value="Cyt_trans-like"/>
</dbReference>
<dbReference type="GO" id="GO:0003919">
    <property type="term" value="F:FMN adenylyltransferase activity"/>
    <property type="evidence" value="ECO:0007669"/>
    <property type="project" value="UniProtKB-EC"/>
</dbReference>
<dbReference type="NCBIfam" id="NF004160">
    <property type="entry name" value="PRK05627.1-3"/>
    <property type="match status" value="1"/>
</dbReference>
<keyword evidence="18" id="KW-1185">Reference proteome</keyword>
<dbReference type="Gene3D" id="3.40.50.620">
    <property type="entry name" value="HUPs"/>
    <property type="match status" value="1"/>
</dbReference>
<comment type="function">
    <text evidence="1">Catalyzes the phosphorylation of riboflavin to FMN followed by the adenylation of FMN to FAD.</text>
</comment>
<dbReference type="EMBL" id="JBFRUW010000082">
    <property type="protein sequence ID" value="MFA0570425.1"/>
    <property type="molecule type" value="Genomic_DNA"/>
</dbReference>
<dbReference type="NCBIfam" id="NF004162">
    <property type="entry name" value="PRK05627.1-5"/>
    <property type="match status" value="1"/>
</dbReference>
<dbReference type="CDD" id="cd02064">
    <property type="entry name" value="FAD_synthetase_N"/>
    <property type="match status" value="1"/>
</dbReference>
<dbReference type="SUPFAM" id="SSF82114">
    <property type="entry name" value="Riboflavin kinase-like"/>
    <property type="match status" value="1"/>
</dbReference>
<comment type="catalytic activity">
    <reaction evidence="13 15">
        <text>riboflavin + ATP = FMN + ADP + H(+)</text>
        <dbReference type="Rhea" id="RHEA:14357"/>
        <dbReference type="ChEBI" id="CHEBI:15378"/>
        <dbReference type="ChEBI" id="CHEBI:30616"/>
        <dbReference type="ChEBI" id="CHEBI:57986"/>
        <dbReference type="ChEBI" id="CHEBI:58210"/>
        <dbReference type="ChEBI" id="CHEBI:456216"/>
        <dbReference type="EC" id="2.7.1.26"/>
    </reaction>
</comment>
<dbReference type="InterPro" id="IPR002606">
    <property type="entry name" value="Riboflavin_kinase_bac"/>
</dbReference>
<comment type="pathway">
    <text evidence="3 15">Cofactor biosynthesis; FMN biosynthesis; FMN from riboflavin (ATP route): step 1/1.</text>
</comment>
<dbReference type="PANTHER" id="PTHR22749:SF6">
    <property type="entry name" value="RIBOFLAVIN KINASE"/>
    <property type="match status" value="1"/>
</dbReference>
<dbReference type="NCBIfam" id="NF004159">
    <property type="entry name" value="PRK05627.1-2"/>
    <property type="match status" value="1"/>
</dbReference>
<evidence type="ECO:0000256" key="2">
    <source>
        <dbReference type="ARBA" id="ARBA00004726"/>
    </source>
</evidence>
<comment type="catalytic activity">
    <reaction evidence="14 15">
        <text>FMN + ATP + H(+) = FAD + diphosphate</text>
        <dbReference type="Rhea" id="RHEA:17237"/>
        <dbReference type="ChEBI" id="CHEBI:15378"/>
        <dbReference type="ChEBI" id="CHEBI:30616"/>
        <dbReference type="ChEBI" id="CHEBI:33019"/>
        <dbReference type="ChEBI" id="CHEBI:57692"/>
        <dbReference type="ChEBI" id="CHEBI:58210"/>
        <dbReference type="EC" id="2.7.7.2"/>
    </reaction>
</comment>
<evidence type="ECO:0000256" key="5">
    <source>
        <dbReference type="ARBA" id="ARBA00022643"/>
    </source>
</evidence>
<dbReference type="Gene3D" id="2.40.30.30">
    <property type="entry name" value="Riboflavin kinase-like"/>
    <property type="match status" value="1"/>
</dbReference>
<keyword evidence="4 15" id="KW-0285">Flavoprotein</keyword>
<keyword evidence="7 15" id="KW-0548">Nucleotidyltransferase</keyword>
<evidence type="ECO:0000256" key="6">
    <source>
        <dbReference type="ARBA" id="ARBA00022679"/>
    </source>
</evidence>
<dbReference type="GO" id="GO:0008531">
    <property type="term" value="F:riboflavin kinase activity"/>
    <property type="evidence" value="ECO:0007669"/>
    <property type="project" value="UniProtKB-EC"/>
</dbReference>
<evidence type="ECO:0000313" key="17">
    <source>
        <dbReference type="EMBL" id="MFA0570425.1"/>
    </source>
</evidence>
<keyword evidence="8 15" id="KW-0547">Nucleotide-binding</keyword>
<evidence type="ECO:0000256" key="15">
    <source>
        <dbReference type="PIRNR" id="PIRNR004491"/>
    </source>
</evidence>
<evidence type="ECO:0000259" key="16">
    <source>
        <dbReference type="SMART" id="SM00904"/>
    </source>
</evidence>
<keyword evidence="6 15" id="KW-0808">Transferase</keyword>
<evidence type="ECO:0000256" key="11">
    <source>
        <dbReference type="ARBA" id="ARBA00022840"/>
    </source>
</evidence>
<dbReference type="InterPro" id="IPR015865">
    <property type="entry name" value="Riboflavin_kinase_bac/euk"/>
</dbReference>
<sequence length="311" mass="34759">MELIRGIHNIKAQHHSCVLTIGNFDGVHLGHQEVLQQVSRQADLLALPSVVMTFEPQPMEFFARDKAPARLTRLRDKFVQLSKLDINRLLCVNFNQYFSSLSAEAFIKELLVDKLGVKFLVVGDDFCFGKGRTGNFAMLKQAGEKYGFEVVSTQSYCLDKRRVSSTEIRNALAADDFANSATMLGRDYSISGRVSHGRKLGRTIGFPTANIPLKRCVSPVSGVYVVQVLDLDGVTVGGVANIGQRPTVDGIRQQLEVHFFDFKANLYGKQLEVVLLHKLRDEKKFESFDALKNQIELDAEAARVLLLQLKN</sequence>
<reference evidence="17 18" key="1">
    <citation type="journal article" date="2024" name="ISME J.">
        <title>Tailless and filamentous prophages are predominant in marine Vibrio.</title>
        <authorList>
            <person name="Steensen K."/>
            <person name="Seneca J."/>
            <person name="Bartlau N."/>
            <person name="Yu X.A."/>
            <person name="Hussain F.A."/>
            <person name="Polz M.F."/>
        </authorList>
    </citation>
    <scope>NUCLEOTIDE SEQUENCE [LARGE SCALE GENOMIC DNA]</scope>
    <source>
        <strain evidence="17 18">10N.222.51.A1</strain>
    </source>
</reference>
<dbReference type="InterPro" id="IPR023465">
    <property type="entry name" value="Riboflavin_kinase_dom_sf"/>
</dbReference>
<accession>A0ABV4NG54</accession>
<proteinExistence type="inferred from homology"/>
<dbReference type="SMART" id="SM00904">
    <property type="entry name" value="Flavokinase"/>
    <property type="match status" value="1"/>
</dbReference>
<evidence type="ECO:0000313" key="18">
    <source>
        <dbReference type="Proteomes" id="UP001570417"/>
    </source>
</evidence>
<evidence type="ECO:0000256" key="14">
    <source>
        <dbReference type="ARBA" id="ARBA00049494"/>
    </source>
</evidence>
<dbReference type="PIRSF" id="PIRSF004491">
    <property type="entry name" value="FAD_Synth"/>
    <property type="match status" value="1"/>
</dbReference>
<evidence type="ECO:0000256" key="12">
    <source>
        <dbReference type="ARBA" id="ARBA00023268"/>
    </source>
</evidence>
<dbReference type="Pfam" id="PF06574">
    <property type="entry name" value="FAD_syn"/>
    <property type="match status" value="1"/>
</dbReference>
<evidence type="ECO:0000256" key="9">
    <source>
        <dbReference type="ARBA" id="ARBA00022777"/>
    </source>
</evidence>
<keyword evidence="11 15" id="KW-0067">ATP-binding</keyword>
<feature type="domain" description="Riboflavin kinase" evidence="16">
    <location>
        <begin position="183"/>
        <end position="307"/>
    </location>
</feature>
<dbReference type="InterPro" id="IPR023468">
    <property type="entry name" value="Riboflavin_kinase"/>
</dbReference>
<evidence type="ECO:0000256" key="7">
    <source>
        <dbReference type="ARBA" id="ARBA00022695"/>
    </source>
</evidence>
<evidence type="ECO:0000256" key="1">
    <source>
        <dbReference type="ARBA" id="ARBA00002121"/>
    </source>
</evidence>
<evidence type="ECO:0000256" key="8">
    <source>
        <dbReference type="ARBA" id="ARBA00022741"/>
    </source>
</evidence>
<dbReference type="EC" id="2.7.1.26" evidence="15"/>
<comment type="pathway">
    <text evidence="2 15">Cofactor biosynthesis; FAD biosynthesis; FAD from FMN: step 1/1.</text>
</comment>
<dbReference type="RefSeq" id="WP_372267869.1">
    <property type="nucleotide sequence ID" value="NZ_JBFRUW010000082.1"/>
</dbReference>
<evidence type="ECO:0000256" key="3">
    <source>
        <dbReference type="ARBA" id="ARBA00005201"/>
    </source>
</evidence>
<dbReference type="NCBIfam" id="TIGR00125">
    <property type="entry name" value="cyt_tran_rel"/>
    <property type="match status" value="1"/>
</dbReference>
<dbReference type="SUPFAM" id="SSF52374">
    <property type="entry name" value="Nucleotidylyl transferase"/>
    <property type="match status" value="1"/>
</dbReference>
<dbReference type="NCBIfam" id="NF004163">
    <property type="entry name" value="PRK05627.1-6"/>
    <property type="match status" value="1"/>
</dbReference>